<dbReference type="RefSeq" id="WP_260072065.1">
    <property type="nucleotide sequence ID" value="NZ_JALXMO010000001.1"/>
</dbReference>
<comment type="caution">
    <text evidence="1">The sequence shown here is derived from an EMBL/GenBank/DDBJ whole genome shotgun (WGS) entry which is preliminary data.</text>
</comment>
<evidence type="ECO:0008006" key="3">
    <source>
        <dbReference type="Google" id="ProtNLM"/>
    </source>
</evidence>
<protein>
    <recommendedName>
        <fullName evidence="3">DUF222 domain-containing protein</fullName>
    </recommendedName>
</protein>
<evidence type="ECO:0000313" key="2">
    <source>
        <dbReference type="Proteomes" id="UP001205046"/>
    </source>
</evidence>
<accession>A0ABT2HM69</accession>
<sequence length="194" mass="20932">MRWDALFADLDAQLHAQADQRFQAEVQQARELERSQLLLADRLRAHLEDQRYASEQLSVLLRGGRRITCCVETVGADWIAGSAGVHSLLIPLPAVLMVESLARTAAQETSPTRRRLTIAAPLRALMNDRAGVAVFGEGADGDAELAAGRLIAVGKDHFDVLMPAADGHAPERDGRSIRTIPLNAVALIRSLAGA</sequence>
<keyword evidence="2" id="KW-1185">Reference proteome</keyword>
<gene>
    <name evidence="1" type="ORF">M3B43_00270</name>
</gene>
<dbReference type="EMBL" id="JALXMO010000001">
    <property type="protein sequence ID" value="MCT1605776.1"/>
    <property type="molecule type" value="Genomic_DNA"/>
</dbReference>
<name>A0ABT2HM69_9MICC</name>
<dbReference type="Proteomes" id="UP001205046">
    <property type="component" value="Unassembled WGS sequence"/>
</dbReference>
<evidence type="ECO:0000313" key="1">
    <source>
        <dbReference type="EMBL" id="MCT1605776.1"/>
    </source>
</evidence>
<organism evidence="1 2">
    <name type="scientific">Nesterenkonia massiliensis</name>
    <dbReference type="NCBI Taxonomy" id="1232429"/>
    <lineage>
        <taxon>Bacteria</taxon>
        <taxon>Bacillati</taxon>
        <taxon>Actinomycetota</taxon>
        <taxon>Actinomycetes</taxon>
        <taxon>Micrococcales</taxon>
        <taxon>Micrococcaceae</taxon>
        <taxon>Nesterenkonia</taxon>
    </lineage>
</organism>
<proteinExistence type="predicted"/>
<reference evidence="1 2" key="1">
    <citation type="submission" date="2022-04" db="EMBL/GenBank/DDBJ databases">
        <title>Human microbiome associated bacterial genomes.</title>
        <authorList>
            <person name="Sandstrom S."/>
            <person name="Salamzade R."/>
            <person name="Kalan L.R."/>
        </authorList>
    </citation>
    <scope>NUCLEOTIDE SEQUENCE [LARGE SCALE GENOMIC DNA]</scope>
    <source>
        <strain evidence="2">p3-SID767</strain>
    </source>
</reference>